<evidence type="ECO:0000256" key="1">
    <source>
        <dbReference type="ARBA" id="ARBA00000824"/>
    </source>
</evidence>
<dbReference type="GO" id="GO:0046417">
    <property type="term" value="P:chorismate metabolic process"/>
    <property type="evidence" value="ECO:0007669"/>
    <property type="project" value="InterPro"/>
</dbReference>
<comment type="catalytic activity">
    <reaction evidence="1">
        <text>chorismate = prephenate</text>
        <dbReference type="Rhea" id="RHEA:13897"/>
        <dbReference type="ChEBI" id="CHEBI:29748"/>
        <dbReference type="ChEBI" id="CHEBI:29934"/>
        <dbReference type="EC" id="5.4.99.5"/>
    </reaction>
</comment>
<dbReference type="GO" id="GO:0009073">
    <property type="term" value="P:aromatic amino acid family biosynthetic process"/>
    <property type="evidence" value="ECO:0007669"/>
    <property type="project" value="UniProtKB-KW"/>
</dbReference>
<accession>A0AAP0B4M1</accession>
<evidence type="ECO:0000256" key="8">
    <source>
        <dbReference type="ARBA" id="ARBA00023235"/>
    </source>
</evidence>
<sequence>MRMASLRTDSRELQLLLSLSLILCIICFISGCDSSESNNTIFTIDSLRDSLEKQEDFIVFCLIERARFPHNSPAYSSSSGGRRVMSSSSLAELFVRETEAIQAKFGRYQNPEELPFFPHDHTPIQAAAEAPPPFKFPQFLDPAASSVNVSRDIWNIYFGDLLQLITTDGDDGNYQQAAASDLVCLQALSKRIHYGRFVAEVKFRDSPSTYIPAIHAKDSETLTELVTSKAVEETVIERVKKKAEVFGQTVTVDTGGVSGVAMDVNATNTYKVDPSVASKLYAEWVIPLTKQVEVDYLLHRLD</sequence>
<evidence type="ECO:0000256" key="2">
    <source>
        <dbReference type="ARBA" id="ARBA00004496"/>
    </source>
</evidence>
<proteinExistence type="predicted"/>
<organism evidence="11 12">
    <name type="scientific">Platanthera zijinensis</name>
    <dbReference type="NCBI Taxonomy" id="2320716"/>
    <lineage>
        <taxon>Eukaryota</taxon>
        <taxon>Viridiplantae</taxon>
        <taxon>Streptophyta</taxon>
        <taxon>Embryophyta</taxon>
        <taxon>Tracheophyta</taxon>
        <taxon>Spermatophyta</taxon>
        <taxon>Magnoliopsida</taxon>
        <taxon>Liliopsida</taxon>
        <taxon>Asparagales</taxon>
        <taxon>Orchidaceae</taxon>
        <taxon>Orchidoideae</taxon>
        <taxon>Orchideae</taxon>
        <taxon>Orchidinae</taxon>
        <taxon>Platanthera</taxon>
    </lineage>
</organism>
<reference evidence="11 12" key="1">
    <citation type="journal article" date="2022" name="Nat. Plants">
        <title>Genomes of leafy and leafless Platanthera orchids illuminate the evolution of mycoheterotrophy.</title>
        <authorList>
            <person name="Li M.H."/>
            <person name="Liu K.W."/>
            <person name="Li Z."/>
            <person name="Lu H.C."/>
            <person name="Ye Q.L."/>
            <person name="Zhang D."/>
            <person name="Wang J.Y."/>
            <person name="Li Y.F."/>
            <person name="Zhong Z.M."/>
            <person name="Liu X."/>
            <person name="Yu X."/>
            <person name="Liu D.K."/>
            <person name="Tu X.D."/>
            <person name="Liu B."/>
            <person name="Hao Y."/>
            <person name="Liao X.Y."/>
            <person name="Jiang Y.T."/>
            <person name="Sun W.H."/>
            <person name="Chen J."/>
            <person name="Chen Y.Q."/>
            <person name="Ai Y."/>
            <person name="Zhai J.W."/>
            <person name="Wu S.S."/>
            <person name="Zhou Z."/>
            <person name="Hsiao Y.Y."/>
            <person name="Wu W.L."/>
            <person name="Chen Y.Y."/>
            <person name="Lin Y.F."/>
            <person name="Hsu J.L."/>
            <person name="Li C.Y."/>
            <person name="Wang Z.W."/>
            <person name="Zhao X."/>
            <person name="Zhong W.Y."/>
            <person name="Ma X.K."/>
            <person name="Ma L."/>
            <person name="Huang J."/>
            <person name="Chen G.Z."/>
            <person name="Huang M.Z."/>
            <person name="Huang L."/>
            <person name="Peng D.H."/>
            <person name="Luo Y.B."/>
            <person name="Zou S.Q."/>
            <person name="Chen S.P."/>
            <person name="Lan S."/>
            <person name="Tsai W.C."/>
            <person name="Van de Peer Y."/>
            <person name="Liu Z.J."/>
        </authorList>
    </citation>
    <scope>NUCLEOTIDE SEQUENCE [LARGE SCALE GENOMIC DNA]</scope>
    <source>
        <strain evidence="11">Lor287</strain>
    </source>
</reference>
<dbReference type="EC" id="5.4.99.5" evidence="4"/>
<evidence type="ECO:0000256" key="6">
    <source>
        <dbReference type="ARBA" id="ARBA00022605"/>
    </source>
</evidence>
<keyword evidence="12" id="KW-1185">Reference proteome</keyword>
<dbReference type="GO" id="GO:0005737">
    <property type="term" value="C:cytoplasm"/>
    <property type="evidence" value="ECO:0007669"/>
    <property type="project" value="UniProtKB-SubCell"/>
</dbReference>
<keyword evidence="5" id="KW-0963">Cytoplasm</keyword>
<dbReference type="InterPro" id="IPR037039">
    <property type="entry name" value="CM_AroQ_sf_eucaryotic"/>
</dbReference>
<evidence type="ECO:0000256" key="7">
    <source>
        <dbReference type="ARBA" id="ARBA00023141"/>
    </source>
</evidence>
<dbReference type="InterPro" id="IPR002701">
    <property type="entry name" value="CM_II_prokaryot"/>
</dbReference>
<gene>
    <name evidence="11" type="primary">CM2</name>
    <name evidence="11" type="ORF">KSP39_PZI018022</name>
</gene>
<dbReference type="EMBL" id="JBBWWQ010000016">
    <property type="protein sequence ID" value="KAK8926633.1"/>
    <property type="molecule type" value="Genomic_DNA"/>
</dbReference>
<dbReference type="PROSITE" id="PS51169">
    <property type="entry name" value="CHORISMATE_MUT_3"/>
    <property type="match status" value="1"/>
</dbReference>
<comment type="caution">
    <text evidence="11">The sequence shown here is derived from an EMBL/GenBank/DDBJ whole genome shotgun (WGS) entry which is preliminary data.</text>
</comment>
<feature type="signal peptide" evidence="9">
    <location>
        <begin position="1"/>
        <end position="34"/>
    </location>
</feature>
<dbReference type="InterPro" id="IPR008238">
    <property type="entry name" value="Chorismate_mutase_AroQ_euk"/>
</dbReference>
<evidence type="ECO:0000259" key="10">
    <source>
        <dbReference type="Pfam" id="PF01817"/>
    </source>
</evidence>
<dbReference type="PANTHER" id="PTHR21145">
    <property type="entry name" value="CHORISMATE MUTASE"/>
    <property type="match status" value="1"/>
</dbReference>
<dbReference type="AlphaFoldDB" id="A0AAP0B4M1"/>
<dbReference type="NCBIfam" id="TIGR01802">
    <property type="entry name" value="CM_pl-yst"/>
    <property type="match status" value="1"/>
</dbReference>
<keyword evidence="7" id="KW-0057">Aromatic amino acid biosynthesis</keyword>
<dbReference type="PROSITE" id="PS51257">
    <property type="entry name" value="PROKAR_LIPOPROTEIN"/>
    <property type="match status" value="1"/>
</dbReference>
<evidence type="ECO:0000256" key="3">
    <source>
        <dbReference type="ARBA" id="ARBA00004817"/>
    </source>
</evidence>
<keyword evidence="8" id="KW-0413">Isomerase</keyword>
<evidence type="ECO:0000313" key="12">
    <source>
        <dbReference type="Proteomes" id="UP001418222"/>
    </source>
</evidence>
<dbReference type="GO" id="GO:0004106">
    <property type="term" value="F:chorismate mutase activity"/>
    <property type="evidence" value="ECO:0007669"/>
    <property type="project" value="UniProtKB-EC"/>
</dbReference>
<dbReference type="Proteomes" id="UP001418222">
    <property type="component" value="Unassembled WGS sequence"/>
</dbReference>
<comment type="pathway">
    <text evidence="3">Metabolic intermediate biosynthesis; prephenate biosynthesis; prephenate from chorismate: step 1/1.</text>
</comment>
<dbReference type="SUPFAM" id="SSF48600">
    <property type="entry name" value="Chorismate mutase II"/>
    <property type="match status" value="1"/>
</dbReference>
<dbReference type="Gene3D" id="1.10.590.10">
    <property type="entry name" value="Chorismate mutase, AroQ class superfamily, eukaryotic"/>
    <property type="match status" value="1"/>
</dbReference>
<keyword evidence="9" id="KW-0732">Signal</keyword>
<name>A0AAP0B4M1_9ASPA</name>
<keyword evidence="6" id="KW-0028">Amino-acid biosynthesis</keyword>
<feature type="domain" description="Chorismate mutase" evidence="10">
    <location>
        <begin position="174"/>
        <end position="293"/>
    </location>
</feature>
<dbReference type="GO" id="GO:0008652">
    <property type="term" value="P:amino acid biosynthetic process"/>
    <property type="evidence" value="ECO:0007669"/>
    <property type="project" value="UniProtKB-KW"/>
</dbReference>
<evidence type="ECO:0000313" key="11">
    <source>
        <dbReference type="EMBL" id="KAK8926633.1"/>
    </source>
</evidence>
<feature type="chain" id="PRO_5042959030" description="chorismate mutase" evidence="9">
    <location>
        <begin position="35"/>
        <end position="302"/>
    </location>
</feature>
<comment type="subcellular location">
    <subcellularLocation>
        <location evidence="2">Cytoplasm</location>
    </subcellularLocation>
</comment>
<dbReference type="InterPro" id="IPR036263">
    <property type="entry name" value="Chorismate_II_sf"/>
</dbReference>
<dbReference type="Pfam" id="PF01817">
    <property type="entry name" value="CM_2"/>
    <property type="match status" value="1"/>
</dbReference>
<evidence type="ECO:0000256" key="5">
    <source>
        <dbReference type="ARBA" id="ARBA00022490"/>
    </source>
</evidence>
<dbReference type="PANTHER" id="PTHR21145:SF12">
    <property type="entry name" value="CHORISMATE MUTASE"/>
    <property type="match status" value="1"/>
</dbReference>
<evidence type="ECO:0000256" key="4">
    <source>
        <dbReference type="ARBA" id="ARBA00012404"/>
    </source>
</evidence>
<protein>
    <recommendedName>
        <fullName evidence="4">chorismate mutase</fullName>
        <ecNumber evidence="4">5.4.99.5</ecNumber>
    </recommendedName>
</protein>
<evidence type="ECO:0000256" key="9">
    <source>
        <dbReference type="SAM" id="SignalP"/>
    </source>
</evidence>